<dbReference type="AlphaFoldDB" id="M0NDM8"/>
<dbReference type="EMBL" id="AOMF01000129">
    <property type="protein sequence ID" value="EMA54795.1"/>
    <property type="molecule type" value="Genomic_DNA"/>
</dbReference>
<keyword evidence="3" id="KW-1185">Reference proteome</keyword>
<feature type="transmembrane region" description="Helical" evidence="1">
    <location>
        <begin position="12"/>
        <end position="31"/>
    </location>
</feature>
<comment type="caution">
    <text evidence="2">The sequence shown here is derived from an EMBL/GenBank/DDBJ whole genome shotgun (WGS) entry which is preliminary data.</text>
</comment>
<name>M0NDM8_9EURY</name>
<accession>M0NDM8</accession>
<gene>
    <name evidence="2" type="ORF">C451_05990</name>
</gene>
<evidence type="ECO:0000256" key="1">
    <source>
        <dbReference type="SAM" id="Phobius"/>
    </source>
</evidence>
<keyword evidence="1" id="KW-1133">Transmembrane helix</keyword>
<feature type="transmembrane region" description="Helical" evidence="1">
    <location>
        <begin position="43"/>
        <end position="60"/>
    </location>
</feature>
<keyword evidence="1" id="KW-0472">Membrane</keyword>
<evidence type="ECO:0000313" key="3">
    <source>
        <dbReference type="Proteomes" id="UP000011680"/>
    </source>
</evidence>
<organism evidence="2 3">
    <name type="scientific">Halococcus thailandensis JCM 13552</name>
    <dbReference type="NCBI Taxonomy" id="1227457"/>
    <lineage>
        <taxon>Archaea</taxon>
        <taxon>Methanobacteriati</taxon>
        <taxon>Methanobacteriota</taxon>
        <taxon>Stenosarchaea group</taxon>
        <taxon>Halobacteria</taxon>
        <taxon>Halobacteriales</taxon>
        <taxon>Halococcaceae</taxon>
        <taxon>Halococcus</taxon>
    </lineage>
</organism>
<reference evidence="2 3" key="1">
    <citation type="journal article" date="2014" name="PLoS Genet.">
        <title>Phylogenetically driven sequencing of extremely halophilic archaea reveals strategies for static and dynamic osmo-response.</title>
        <authorList>
            <person name="Becker E.A."/>
            <person name="Seitzer P.M."/>
            <person name="Tritt A."/>
            <person name="Larsen D."/>
            <person name="Krusor M."/>
            <person name="Yao A.I."/>
            <person name="Wu D."/>
            <person name="Madern D."/>
            <person name="Eisen J.A."/>
            <person name="Darling A.E."/>
            <person name="Facciotti M.T."/>
        </authorList>
    </citation>
    <scope>NUCLEOTIDE SEQUENCE [LARGE SCALE GENOMIC DNA]</scope>
    <source>
        <strain evidence="2 3">JCM 13552</strain>
    </source>
</reference>
<sequence>MSSMFQTWRSSFDIVDLVFGVLLIGLGVLSIQQGSYQLTTFDYLAILLGLVIMFFYLTVVEEQTNSLLLKRILRAILIIGFGLIVAYAPIVGASLIIGFGLGFLSNAFRAYLV</sequence>
<keyword evidence="1" id="KW-0812">Transmembrane</keyword>
<feature type="transmembrane region" description="Helical" evidence="1">
    <location>
        <begin position="72"/>
        <end position="104"/>
    </location>
</feature>
<protein>
    <submittedName>
        <fullName evidence="2">Uncharacterized protein</fullName>
    </submittedName>
</protein>
<proteinExistence type="predicted"/>
<evidence type="ECO:0000313" key="2">
    <source>
        <dbReference type="EMBL" id="EMA54795.1"/>
    </source>
</evidence>
<dbReference type="Proteomes" id="UP000011680">
    <property type="component" value="Unassembled WGS sequence"/>
</dbReference>